<keyword evidence="3" id="KW-1185">Reference proteome</keyword>
<evidence type="ECO:0000313" key="3">
    <source>
        <dbReference type="Proteomes" id="UP000186817"/>
    </source>
</evidence>
<name>A0A1Q9E3L4_SYMMI</name>
<proteinExistence type="predicted"/>
<evidence type="ECO:0000313" key="2">
    <source>
        <dbReference type="EMBL" id="OLQ02022.1"/>
    </source>
</evidence>
<dbReference type="Proteomes" id="UP000186817">
    <property type="component" value="Unassembled WGS sequence"/>
</dbReference>
<dbReference type="AlphaFoldDB" id="A0A1Q9E3L4"/>
<protein>
    <submittedName>
        <fullName evidence="2">Uncharacterized protein</fullName>
    </submittedName>
</protein>
<keyword evidence="1" id="KW-0812">Transmembrane</keyword>
<evidence type="ECO:0000256" key="1">
    <source>
        <dbReference type="SAM" id="Phobius"/>
    </source>
</evidence>
<dbReference type="OrthoDB" id="303066at2759"/>
<organism evidence="2 3">
    <name type="scientific">Symbiodinium microadriaticum</name>
    <name type="common">Dinoflagellate</name>
    <name type="synonym">Zooxanthella microadriatica</name>
    <dbReference type="NCBI Taxonomy" id="2951"/>
    <lineage>
        <taxon>Eukaryota</taxon>
        <taxon>Sar</taxon>
        <taxon>Alveolata</taxon>
        <taxon>Dinophyceae</taxon>
        <taxon>Suessiales</taxon>
        <taxon>Symbiodiniaceae</taxon>
        <taxon>Symbiodinium</taxon>
    </lineage>
</organism>
<accession>A0A1Q9E3L4</accession>
<comment type="caution">
    <text evidence="2">The sequence shown here is derived from an EMBL/GenBank/DDBJ whole genome shotgun (WGS) entry which is preliminary data.</text>
</comment>
<reference evidence="2 3" key="1">
    <citation type="submission" date="2016-02" db="EMBL/GenBank/DDBJ databases">
        <title>Genome analysis of coral dinoflagellate symbionts highlights evolutionary adaptations to a symbiotic lifestyle.</title>
        <authorList>
            <person name="Aranda M."/>
            <person name="Li Y."/>
            <person name="Liew Y.J."/>
            <person name="Baumgarten S."/>
            <person name="Simakov O."/>
            <person name="Wilson M."/>
            <person name="Piel J."/>
            <person name="Ashoor H."/>
            <person name="Bougouffa S."/>
            <person name="Bajic V.B."/>
            <person name="Ryu T."/>
            <person name="Ravasi T."/>
            <person name="Bayer T."/>
            <person name="Micklem G."/>
            <person name="Kim H."/>
            <person name="Bhak J."/>
            <person name="Lajeunesse T.C."/>
            <person name="Voolstra C.R."/>
        </authorList>
    </citation>
    <scope>NUCLEOTIDE SEQUENCE [LARGE SCALE GENOMIC DNA]</scope>
    <source>
        <strain evidence="2 3">CCMP2467</strain>
    </source>
</reference>
<dbReference type="EMBL" id="LSRX01000275">
    <property type="protein sequence ID" value="OLQ02022.1"/>
    <property type="molecule type" value="Genomic_DNA"/>
</dbReference>
<gene>
    <name evidence="2" type="ORF">AK812_SmicGene15175</name>
</gene>
<feature type="transmembrane region" description="Helical" evidence="1">
    <location>
        <begin position="88"/>
        <end position="107"/>
    </location>
</feature>
<keyword evidence="1" id="KW-1133">Transmembrane helix</keyword>
<sequence length="389" mass="43209">MIHYNMPFVDDIRIIVDWTVVRASNAGNKQTSLWLGISFIWRKVEDAHTAFYRSRHVMFVRSQSYYAEEREKIYSGWAILIPFKKDTAMTVQVVLVILMPIIVFSPFSPFPNTVLIDEATLSLELTMSGAKEDAPDVPTAGELAAPAADAFEVEDEVADVDPGPVAMTAATRVPAFDAAGARGHNWNGEDGGEELYWGHKTRRVFSLQPARPSAGRADVDSFLRGFFETRKGFRNAGWLKRYVALQLFESPASQIQNYNSSAKQQDNPRVNTDIDIQAYADVLYKRSRDGLKSGKVECIAIAQDVRKAAQLVRARFVMSDFATKHFILDIVGRLKASPAAVTEVQRLLDHAAWEADDGTPVALAYVKLSEADSTESPVGIEPSYPQLES</sequence>
<keyword evidence="1" id="KW-0472">Membrane</keyword>